<sequence>MSCPGFAQKQSFDIVTYTAPQNWTGKAGDGNISYSRIDGGNWAQIAIYQHRSSEGDIQSDFDKDWNELVANGRAISAPDKTEPTSESGWTAMSGNGVWQYNGANVASMLTVYSNKKVCVAILCNATAMPYLKAYQTMLGSLDIAAADHPGSSNTNHTSLAAKGNGNAVVGLWSYNLLETSGYSNGFPQYTAGYSRSEYLLKEDGTYIYRAKSWMVYGAKNILFIYEVGTYSINGSQISFTPKQAKGGWWKKTSSTKEWGPFVSGLTDYKQERKVYNFEMKYYSGTNNTALILKTGNATGVQEISFTKRAANEPLIDNPPGFETGFEK</sequence>
<gene>
    <name evidence="1" type="ORF">DCC81_05165</name>
</gene>
<evidence type="ECO:0000313" key="2">
    <source>
        <dbReference type="Proteomes" id="UP000244450"/>
    </source>
</evidence>
<dbReference type="Proteomes" id="UP000244450">
    <property type="component" value="Unassembled WGS sequence"/>
</dbReference>
<accession>A0A2T7BMM3</accession>
<evidence type="ECO:0000313" key="1">
    <source>
        <dbReference type="EMBL" id="PUZ28871.1"/>
    </source>
</evidence>
<dbReference type="AlphaFoldDB" id="A0A2T7BMM3"/>
<keyword evidence="2" id="KW-1185">Reference proteome</keyword>
<comment type="caution">
    <text evidence="1">The sequence shown here is derived from an EMBL/GenBank/DDBJ whole genome shotgun (WGS) entry which is preliminary data.</text>
</comment>
<proteinExistence type="predicted"/>
<name>A0A2T7BMM3_9BACT</name>
<dbReference type="EMBL" id="QCYK01000001">
    <property type="protein sequence ID" value="PUZ28871.1"/>
    <property type="molecule type" value="Genomic_DNA"/>
</dbReference>
<reference evidence="1 2" key="1">
    <citation type="submission" date="2018-04" db="EMBL/GenBank/DDBJ databases">
        <title>Chitinophaga fuyangensis sp. nov., isolated from soil in a chemical factory.</title>
        <authorList>
            <person name="Chen K."/>
        </authorList>
    </citation>
    <scope>NUCLEOTIDE SEQUENCE [LARGE SCALE GENOMIC DNA]</scope>
    <source>
        <strain evidence="1 2">LY-1</strain>
    </source>
</reference>
<protein>
    <submittedName>
        <fullName evidence="1">Uncharacterized protein</fullName>
    </submittedName>
</protein>
<organism evidence="1 2">
    <name type="scientific">Chitinophaga parva</name>
    <dbReference type="NCBI Taxonomy" id="2169414"/>
    <lineage>
        <taxon>Bacteria</taxon>
        <taxon>Pseudomonadati</taxon>
        <taxon>Bacteroidota</taxon>
        <taxon>Chitinophagia</taxon>
        <taxon>Chitinophagales</taxon>
        <taxon>Chitinophagaceae</taxon>
        <taxon>Chitinophaga</taxon>
    </lineage>
</organism>